<dbReference type="VEuPathDB" id="TriTrypDB:TRSC58_06300"/>
<name>A0A3R7RCQ6_TRYRA</name>
<evidence type="ECO:0000313" key="2">
    <source>
        <dbReference type="EMBL" id="RNE99878.1"/>
    </source>
</evidence>
<dbReference type="OrthoDB" id="248478at2759"/>
<reference evidence="2 3" key="1">
    <citation type="journal article" date="2018" name="BMC Genomics">
        <title>Genomic comparison of Trypanosoma conorhini and Trypanosoma rangeli to Trypanosoma cruzi strains of high and low virulence.</title>
        <authorList>
            <person name="Bradwell K.R."/>
            <person name="Koparde V.N."/>
            <person name="Matveyev A.V."/>
            <person name="Serrano M.G."/>
            <person name="Alves J.M."/>
            <person name="Parikh H."/>
            <person name="Huang B."/>
            <person name="Lee V."/>
            <person name="Espinosa-Alvarez O."/>
            <person name="Ortiz P.A."/>
            <person name="Costa-Martins A.G."/>
            <person name="Teixeira M.M."/>
            <person name="Buck G.A."/>
        </authorList>
    </citation>
    <scope>NUCLEOTIDE SEQUENCE [LARGE SCALE GENOMIC DNA]</scope>
    <source>
        <strain evidence="2 3">AM80</strain>
    </source>
</reference>
<dbReference type="EMBL" id="MKGL01000359">
    <property type="protein sequence ID" value="RNE99878.1"/>
    <property type="molecule type" value="Genomic_DNA"/>
</dbReference>
<feature type="compositionally biased region" description="Basic and acidic residues" evidence="1">
    <location>
        <begin position="57"/>
        <end position="70"/>
    </location>
</feature>
<dbReference type="Proteomes" id="UP000283634">
    <property type="component" value="Unassembled WGS sequence"/>
</dbReference>
<sequence length="287" mass="31726">MNVVAFLKEFKKARREVGGGSSLNSAEVAGAAGNTTTFSRKATPPEQISSQDDSEESEHSVSDHDNEHTQHYSYSGKRQRYDRFWTRKEDAGLADLRESFAEIKTYRTNQCVEAVGKIFDATRQRATHSVVSRVTTKKGDKSTFNKLRDELLQKKNSLSRSLVIQAPTEPHSVDESRGGALYTDTEALLVGIDDLLATDTATVDTSPFAVMNRVTEVSAESDIKAVTVTSQNIKEQVQCALDEAQMCPEKPSTERVSLFARAKMYASAAASRTKTESEALNIRRFSN</sequence>
<dbReference type="RefSeq" id="XP_029235444.1">
    <property type="nucleotide sequence ID" value="XM_029384707.1"/>
</dbReference>
<accession>A0A3R7RCQ6</accession>
<protein>
    <submittedName>
        <fullName evidence="2">Uncharacterized protein</fullName>
    </submittedName>
</protein>
<dbReference type="OMA" id="SHCANKE"/>
<dbReference type="GeneID" id="40331873"/>
<comment type="caution">
    <text evidence="2">The sequence shown here is derived from an EMBL/GenBank/DDBJ whole genome shotgun (WGS) entry which is preliminary data.</text>
</comment>
<evidence type="ECO:0000313" key="3">
    <source>
        <dbReference type="Proteomes" id="UP000283634"/>
    </source>
</evidence>
<dbReference type="AlphaFoldDB" id="A0A3R7RCQ6"/>
<organism evidence="2 3">
    <name type="scientific">Trypanosoma rangeli</name>
    <dbReference type="NCBI Taxonomy" id="5698"/>
    <lineage>
        <taxon>Eukaryota</taxon>
        <taxon>Discoba</taxon>
        <taxon>Euglenozoa</taxon>
        <taxon>Kinetoplastea</taxon>
        <taxon>Metakinetoplastina</taxon>
        <taxon>Trypanosomatida</taxon>
        <taxon>Trypanosomatidae</taxon>
        <taxon>Trypanosoma</taxon>
        <taxon>Herpetosoma</taxon>
    </lineage>
</organism>
<evidence type="ECO:0000256" key="1">
    <source>
        <dbReference type="SAM" id="MobiDB-lite"/>
    </source>
</evidence>
<proteinExistence type="predicted"/>
<keyword evidence="3" id="KW-1185">Reference proteome</keyword>
<feature type="region of interest" description="Disordered" evidence="1">
    <location>
        <begin position="16"/>
        <end position="75"/>
    </location>
</feature>
<gene>
    <name evidence="2" type="ORF">TraAM80_07940</name>
</gene>